<keyword evidence="3" id="KW-1185">Reference proteome</keyword>
<dbReference type="OrthoDB" id="9796999at2"/>
<protein>
    <submittedName>
        <fullName evidence="2">Uncharacterized protein YdeI (YjbR/CyaY-like superfamily)</fullName>
    </submittedName>
</protein>
<accession>A0A420XSW6</accession>
<dbReference type="EMBL" id="RBWV01000009">
    <property type="protein sequence ID" value="RKS79932.1"/>
    <property type="molecule type" value="Genomic_DNA"/>
</dbReference>
<dbReference type="AlphaFoldDB" id="A0A420XSW6"/>
<dbReference type="Pfam" id="PF13376">
    <property type="entry name" value="OmdA"/>
    <property type="match status" value="1"/>
</dbReference>
<feature type="compositionally biased region" description="Basic and acidic residues" evidence="1">
    <location>
        <begin position="178"/>
        <end position="187"/>
    </location>
</feature>
<dbReference type="InParanoid" id="A0A420XSW6"/>
<comment type="caution">
    <text evidence="2">The sequence shown here is derived from an EMBL/GenBank/DDBJ whole genome shotgun (WGS) entry which is preliminary data.</text>
</comment>
<proteinExistence type="predicted"/>
<dbReference type="RefSeq" id="WP_121191699.1">
    <property type="nucleotide sequence ID" value="NZ_RBWV01000009.1"/>
</dbReference>
<evidence type="ECO:0000256" key="1">
    <source>
        <dbReference type="SAM" id="MobiDB-lite"/>
    </source>
</evidence>
<sequence length="194" mass="21457">MSADYAELLVESRAQWPEWLTRHGAQTPGVWVVTWKKGSGGPHVPYAEVVEEALAAGWVDSRPRAVDERRSALLVTARKPASRWSRANKERVERLTATGLMQPAGLAAVAAAQASGTWSALDEVEDLVEPEDLAAALNAAPGAREHWDRFPRSARRAILEWVLSTKRPETRQAPIARTPEDAAEGRRAKQWRQP</sequence>
<evidence type="ECO:0000313" key="2">
    <source>
        <dbReference type="EMBL" id="RKS79932.1"/>
    </source>
</evidence>
<reference evidence="2 3" key="1">
    <citation type="submission" date="2018-10" db="EMBL/GenBank/DDBJ databases">
        <title>Genomic Encyclopedia of Archaeal and Bacterial Type Strains, Phase II (KMG-II): from individual species to whole genera.</title>
        <authorList>
            <person name="Goeker M."/>
        </authorList>
    </citation>
    <scope>NUCLEOTIDE SEQUENCE [LARGE SCALE GENOMIC DNA]</scope>
    <source>
        <strain evidence="2 3">RP-AC37</strain>
    </source>
</reference>
<dbReference type="Proteomes" id="UP000281955">
    <property type="component" value="Unassembled WGS sequence"/>
</dbReference>
<name>A0A420XSW6_9ACTN</name>
<organism evidence="2 3">
    <name type="scientific">Motilibacter peucedani</name>
    <dbReference type="NCBI Taxonomy" id="598650"/>
    <lineage>
        <taxon>Bacteria</taxon>
        <taxon>Bacillati</taxon>
        <taxon>Actinomycetota</taxon>
        <taxon>Actinomycetes</taxon>
        <taxon>Motilibacterales</taxon>
        <taxon>Motilibacteraceae</taxon>
        <taxon>Motilibacter</taxon>
    </lineage>
</organism>
<evidence type="ECO:0000313" key="3">
    <source>
        <dbReference type="Proteomes" id="UP000281955"/>
    </source>
</evidence>
<feature type="region of interest" description="Disordered" evidence="1">
    <location>
        <begin position="168"/>
        <end position="194"/>
    </location>
</feature>
<gene>
    <name evidence="2" type="ORF">CLV35_0348</name>
</gene>